<dbReference type="PANTHER" id="PTHR43133:SF46">
    <property type="entry name" value="RNA POLYMERASE SIGMA-70 FACTOR ECF SUBFAMILY"/>
    <property type="match status" value="1"/>
</dbReference>
<protein>
    <submittedName>
        <fullName evidence="7">RNA polymerase sigma-70 factor</fullName>
    </submittedName>
</protein>
<evidence type="ECO:0000313" key="8">
    <source>
        <dbReference type="EMBL" id="RGY04006.1"/>
    </source>
</evidence>
<dbReference type="GO" id="GO:0003677">
    <property type="term" value="F:DNA binding"/>
    <property type="evidence" value="ECO:0007669"/>
    <property type="project" value="InterPro"/>
</dbReference>
<dbReference type="PANTHER" id="PTHR43133">
    <property type="entry name" value="RNA POLYMERASE ECF-TYPE SIGMA FACTO"/>
    <property type="match status" value="1"/>
</dbReference>
<evidence type="ECO:0000313" key="7">
    <source>
        <dbReference type="EMBL" id="RGV20928.1"/>
    </source>
</evidence>
<evidence type="ECO:0000313" key="10">
    <source>
        <dbReference type="Proteomes" id="UP000284434"/>
    </source>
</evidence>
<gene>
    <name evidence="7" type="ORF">DWW24_15685</name>
    <name evidence="8" type="ORF">DXA53_17225</name>
</gene>
<keyword evidence="2" id="KW-0805">Transcription regulation</keyword>
<dbReference type="Gene3D" id="1.10.10.10">
    <property type="entry name" value="Winged helix-like DNA-binding domain superfamily/Winged helix DNA-binding domain"/>
    <property type="match status" value="1"/>
</dbReference>
<evidence type="ECO:0000259" key="6">
    <source>
        <dbReference type="Pfam" id="PF08281"/>
    </source>
</evidence>
<evidence type="ECO:0000256" key="2">
    <source>
        <dbReference type="ARBA" id="ARBA00023015"/>
    </source>
</evidence>
<dbReference type="InterPro" id="IPR007627">
    <property type="entry name" value="RNA_pol_sigma70_r2"/>
</dbReference>
<sequence>MKEEQIILKGLQQGSEQAYKDLFTAYFSDLVLYANHFIKNQAAAEDIVQDFFITLWFEKKFSNIENGLESYLYRSLHNTCLNHLRNEQRKQEKLLHMTIEKDSSPTLTTELEDKEREYNQLYQALHKLPEQCKQVFTLCCLQDMKYQEAADYLGISINTVRTQMGRAYKILRNSLDSKSFLNLLFLRFLK</sequence>
<dbReference type="InterPro" id="IPR013249">
    <property type="entry name" value="RNA_pol_sigma70_r4_t2"/>
</dbReference>
<dbReference type="InterPro" id="IPR014284">
    <property type="entry name" value="RNA_pol_sigma-70_dom"/>
</dbReference>
<dbReference type="Proteomes" id="UP000283426">
    <property type="component" value="Unassembled WGS sequence"/>
</dbReference>
<dbReference type="SUPFAM" id="SSF88946">
    <property type="entry name" value="Sigma2 domain of RNA polymerase sigma factors"/>
    <property type="match status" value="1"/>
</dbReference>
<dbReference type="Pfam" id="PF04542">
    <property type="entry name" value="Sigma70_r2"/>
    <property type="match status" value="1"/>
</dbReference>
<dbReference type="InterPro" id="IPR036388">
    <property type="entry name" value="WH-like_DNA-bd_sf"/>
</dbReference>
<keyword evidence="3" id="KW-0731">Sigma factor</keyword>
<accession>A0A412W837</accession>
<dbReference type="GO" id="GO:0006352">
    <property type="term" value="P:DNA-templated transcription initiation"/>
    <property type="evidence" value="ECO:0007669"/>
    <property type="project" value="InterPro"/>
</dbReference>
<evidence type="ECO:0000259" key="5">
    <source>
        <dbReference type="Pfam" id="PF04542"/>
    </source>
</evidence>
<dbReference type="InterPro" id="IPR039425">
    <property type="entry name" value="RNA_pol_sigma-70-like"/>
</dbReference>
<name>A0A412W837_9BACT</name>
<dbReference type="RefSeq" id="WP_118104790.1">
    <property type="nucleotide sequence ID" value="NZ_JABWDG010000029.1"/>
</dbReference>
<dbReference type="InterPro" id="IPR014327">
    <property type="entry name" value="RNA_pol_sigma70_bacteroid"/>
</dbReference>
<dbReference type="InterPro" id="IPR013324">
    <property type="entry name" value="RNA_pol_sigma_r3/r4-like"/>
</dbReference>
<dbReference type="GO" id="GO:0016987">
    <property type="term" value="F:sigma factor activity"/>
    <property type="evidence" value="ECO:0007669"/>
    <property type="project" value="UniProtKB-KW"/>
</dbReference>
<dbReference type="Proteomes" id="UP000284434">
    <property type="component" value="Unassembled WGS sequence"/>
</dbReference>
<dbReference type="NCBIfam" id="TIGR02937">
    <property type="entry name" value="sigma70-ECF"/>
    <property type="match status" value="1"/>
</dbReference>
<evidence type="ECO:0000256" key="3">
    <source>
        <dbReference type="ARBA" id="ARBA00023082"/>
    </source>
</evidence>
<proteinExistence type="inferred from homology"/>
<evidence type="ECO:0000313" key="9">
    <source>
        <dbReference type="Proteomes" id="UP000283426"/>
    </source>
</evidence>
<keyword evidence="4" id="KW-0804">Transcription</keyword>
<dbReference type="Gene3D" id="1.10.1740.10">
    <property type="match status" value="1"/>
</dbReference>
<dbReference type="CDD" id="cd06171">
    <property type="entry name" value="Sigma70_r4"/>
    <property type="match status" value="1"/>
</dbReference>
<comment type="similarity">
    <text evidence="1">Belongs to the sigma-70 factor family. ECF subfamily.</text>
</comment>
<dbReference type="Pfam" id="PF08281">
    <property type="entry name" value="Sigma70_r4_2"/>
    <property type="match status" value="1"/>
</dbReference>
<evidence type="ECO:0000256" key="4">
    <source>
        <dbReference type="ARBA" id="ARBA00023163"/>
    </source>
</evidence>
<dbReference type="AlphaFoldDB" id="A0A412W837"/>
<organism evidence="7 9">
    <name type="scientific">Odoribacter splanchnicus</name>
    <dbReference type="NCBI Taxonomy" id="28118"/>
    <lineage>
        <taxon>Bacteria</taxon>
        <taxon>Pseudomonadati</taxon>
        <taxon>Bacteroidota</taxon>
        <taxon>Bacteroidia</taxon>
        <taxon>Bacteroidales</taxon>
        <taxon>Odoribacteraceae</taxon>
        <taxon>Odoribacter</taxon>
    </lineage>
</organism>
<dbReference type="EMBL" id="QSCO01000029">
    <property type="protein sequence ID" value="RGY04006.1"/>
    <property type="molecule type" value="Genomic_DNA"/>
</dbReference>
<dbReference type="NCBIfam" id="TIGR02985">
    <property type="entry name" value="Sig70_bacteroi1"/>
    <property type="match status" value="1"/>
</dbReference>
<dbReference type="SUPFAM" id="SSF88659">
    <property type="entry name" value="Sigma3 and sigma4 domains of RNA polymerase sigma factors"/>
    <property type="match status" value="1"/>
</dbReference>
<evidence type="ECO:0000256" key="1">
    <source>
        <dbReference type="ARBA" id="ARBA00010641"/>
    </source>
</evidence>
<dbReference type="EMBL" id="QRYW01000037">
    <property type="protein sequence ID" value="RGV20928.1"/>
    <property type="molecule type" value="Genomic_DNA"/>
</dbReference>
<dbReference type="InterPro" id="IPR013325">
    <property type="entry name" value="RNA_pol_sigma_r2"/>
</dbReference>
<feature type="domain" description="RNA polymerase sigma factor 70 region 4 type 2" evidence="6">
    <location>
        <begin position="119"/>
        <end position="169"/>
    </location>
</feature>
<feature type="domain" description="RNA polymerase sigma-70 region 2" evidence="5">
    <location>
        <begin position="22"/>
        <end position="89"/>
    </location>
</feature>
<comment type="caution">
    <text evidence="7">The sequence shown here is derived from an EMBL/GenBank/DDBJ whole genome shotgun (WGS) entry which is preliminary data.</text>
</comment>
<reference evidence="9 10" key="1">
    <citation type="submission" date="2018-08" db="EMBL/GenBank/DDBJ databases">
        <title>A genome reference for cultivated species of the human gut microbiota.</title>
        <authorList>
            <person name="Zou Y."/>
            <person name="Xue W."/>
            <person name="Luo G."/>
        </authorList>
    </citation>
    <scope>NUCLEOTIDE SEQUENCE [LARGE SCALE GENOMIC DNA]</scope>
    <source>
        <strain evidence="7 9">AF14-6AC</strain>
        <strain evidence="8 10">OF03-11</strain>
    </source>
</reference>